<feature type="region of interest" description="Disordered" evidence="2">
    <location>
        <begin position="1"/>
        <end position="24"/>
    </location>
</feature>
<feature type="compositionally biased region" description="Polar residues" evidence="2">
    <location>
        <begin position="318"/>
        <end position="328"/>
    </location>
</feature>
<feature type="compositionally biased region" description="Polar residues" evidence="2">
    <location>
        <begin position="392"/>
        <end position="401"/>
    </location>
</feature>
<gene>
    <name evidence="3" type="ORF">Tco_1082783</name>
</gene>
<protein>
    <submittedName>
        <fullName evidence="3">Uncharacterized protein</fullName>
    </submittedName>
</protein>
<sequence>MAGEDDQNINNQPYNPPLPTQQSPHTVSTIKLLILKKGEYDIWVMKMEHYLAHTDYPILPPKSTEEILARERERKARTTLLMALPEDYLARFHNIFDAKEMWDSIKTIFGGNAKNTGYKGRDQRTGKQEQPKALLTIDVGVIDWSGQAEEEEEDHALMAFNSNRVPVSNEEKIRFMKIDLDDKTDVLTYHKKLLAEAEKEKEDLKAKVEKWHNSSKNLNILLNSQMSAKDKAGLGYGDQLNKGVLSYENEVFQSVFVSRTIKTENNPVNDRYAEGMHVVPPPMTGIYIPSGPDKEIDDSQFTYGPKQSKPSESDARSSDFTSCESNTSEETHESMPETVVNEPTVVSQPKVWNDAPIIEEYESDSEDEHVSLPSKEQETPSFANTIKHIKTPRQTVKQQNTCSKSPKPDKKDCSGLISKKLGLGYGFTTKACFVCGSLSHLIRDCDFHEKRMAKQVELNKQKGKGNVQRENKPFWNNVQRVNHKNQFVPTTVLTRTGKILVKTARASASLNGDEKDQTVLGKDYSNMLIADSLLKTIWFINAPCYGNEALASPKANSCDAEEMRCKFKIESENPLALVATHHMIQSPYQTHQNSYQNTQFQPKVSSFQSPWYGLPYQSQQYSTHQSSTPLLITYPSNKYQSSIHHNIYSPSSSIPHLEYASLVDQQSEFSQQGSGLIVPVFQKGDDPIDFINHMMSFFTTVVTSCYPTTNNQLRNSVGTSRAYTPGASGNNSGKQRTNYLLLMQKGRPHVQTVHQTKRKGMIHEGQATQTVITHNAAYQADDLDAYDSDCDELNTAKVSLMVNLSHYGSDALSEYLSESQRYKEQVKVLKEGQNVDLKSQDNISDSCAQSVEIDHLKRTLSEHLKEKESLLQTVTLLKNCCSQTWILCLSSGKYSSSGNLGSGRDTLIVGKISSSRNHITSSGNALAFYSQQSSPKLNTSSNVLTLICTPPSLSSFHRVTMSSLSNSLRLSSNKDMTLVA</sequence>
<evidence type="ECO:0000256" key="1">
    <source>
        <dbReference type="SAM" id="Coils"/>
    </source>
</evidence>
<comment type="caution">
    <text evidence="3">The sequence shown here is derived from an EMBL/GenBank/DDBJ whole genome shotgun (WGS) entry which is preliminary data.</text>
</comment>
<evidence type="ECO:0000313" key="3">
    <source>
        <dbReference type="EMBL" id="GJT93938.1"/>
    </source>
</evidence>
<accession>A0ABQ5I3I2</accession>
<organism evidence="3 4">
    <name type="scientific">Tanacetum coccineum</name>
    <dbReference type="NCBI Taxonomy" id="301880"/>
    <lineage>
        <taxon>Eukaryota</taxon>
        <taxon>Viridiplantae</taxon>
        <taxon>Streptophyta</taxon>
        <taxon>Embryophyta</taxon>
        <taxon>Tracheophyta</taxon>
        <taxon>Spermatophyta</taxon>
        <taxon>Magnoliopsida</taxon>
        <taxon>eudicotyledons</taxon>
        <taxon>Gunneridae</taxon>
        <taxon>Pentapetalae</taxon>
        <taxon>asterids</taxon>
        <taxon>campanulids</taxon>
        <taxon>Asterales</taxon>
        <taxon>Asteraceae</taxon>
        <taxon>Asteroideae</taxon>
        <taxon>Anthemideae</taxon>
        <taxon>Anthemidinae</taxon>
        <taxon>Tanacetum</taxon>
    </lineage>
</organism>
<reference evidence="3" key="1">
    <citation type="journal article" date="2022" name="Int. J. Mol. Sci.">
        <title>Draft Genome of Tanacetum Coccineum: Genomic Comparison of Closely Related Tanacetum-Family Plants.</title>
        <authorList>
            <person name="Yamashiro T."/>
            <person name="Shiraishi A."/>
            <person name="Nakayama K."/>
            <person name="Satake H."/>
        </authorList>
    </citation>
    <scope>NUCLEOTIDE SEQUENCE</scope>
</reference>
<keyword evidence="4" id="KW-1185">Reference proteome</keyword>
<feature type="region of interest" description="Disordered" evidence="2">
    <location>
        <begin position="272"/>
        <end position="348"/>
    </location>
</feature>
<dbReference type="Proteomes" id="UP001151760">
    <property type="component" value="Unassembled WGS sequence"/>
</dbReference>
<reference evidence="3" key="2">
    <citation type="submission" date="2022-01" db="EMBL/GenBank/DDBJ databases">
        <authorList>
            <person name="Yamashiro T."/>
            <person name="Shiraishi A."/>
            <person name="Satake H."/>
            <person name="Nakayama K."/>
        </authorList>
    </citation>
    <scope>NUCLEOTIDE SEQUENCE</scope>
</reference>
<evidence type="ECO:0000256" key="2">
    <source>
        <dbReference type="SAM" id="MobiDB-lite"/>
    </source>
</evidence>
<dbReference type="EMBL" id="BQNB010020250">
    <property type="protein sequence ID" value="GJT93938.1"/>
    <property type="molecule type" value="Genomic_DNA"/>
</dbReference>
<evidence type="ECO:0000313" key="4">
    <source>
        <dbReference type="Proteomes" id="UP001151760"/>
    </source>
</evidence>
<proteinExistence type="predicted"/>
<keyword evidence="1" id="KW-0175">Coiled coil</keyword>
<feature type="region of interest" description="Disordered" evidence="2">
    <location>
        <begin position="392"/>
        <end position="412"/>
    </location>
</feature>
<name>A0ABQ5I3I2_9ASTR</name>
<feature type="coiled-coil region" evidence="1">
    <location>
        <begin position="187"/>
        <end position="214"/>
    </location>
</feature>